<gene>
    <name evidence="1" type="ORF">BAUCODRAFT_150291</name>
</gene>
<dbReference type="GeneID" id="19109041"/>
<accession>M2N5N7</accession>
<dbReference type="OrthoDB" id="5366531at2759"/>
<evidence type="ECO:0000313" key="1">
    <source>
        <dbReference type="EMBL" id="EMC94070.1"/>
    </source>
</evidence>
<dbReference type="Proteomes" id="UP000011761">
    <property type="component" value="Unassembled WGS sequence"/>
</dbReference>
<proteinExistence type="predicted"/>
<dbReference type="STRING" id="717646.M2N5N7"/>
<name>M2N5N7_BAUPA</name>
<sequence>MLDTSTQEYEKTLSSKDESLPKIHKKRLQRFATPAEVAKAMPLSRAAMSELVGEVHGIKPKHISDSFVAKLFATAAFPLDLVVRGLGFLGVQDVGPLALREMALRAGSTDAFIGTLATLKQMKIKVSNALYCRLLRKLAADGQPEMFDALLANDQHPDSFEDDMVQDRLLKAFLHLEQWPMVHVTMMGRALAGHESEHRAWNELLQHYLETGSWHNVEQTWQSMQARKVHITHRTVGFMWRYALPERRKRHRPALSQWHSTDRPHFDALTFVTNAYMYASRHGDSVAPKVWVEMLKRYGMVYRLWPELEKLALWLGERYGTADSWEAIKKRQQGSVLPSDPFSTIFHWQMQQALFVWGFNNAAMMHRLRVRPLKLGGSDGMTPWEDWAQGLKLLKRLSTTYGVGLRTSFIRKAFLLRMKIIFSRRHTDVPVTRLIRRRNRLSFEQYVRQGCEIFGPRLTEPGPQPMRDGVPTIY</sequence>
<evidence type="ECO:0000313" key="2">
    <source>
        <dbReference type="Proteomes" id="UP000011761"/>
    </source>
</evidence>
<reference evidence="1 2" key="1">
    <citation type="journal article" date="2012" name="PLoS Pathog.">
        <title>Diverse lifestyles and strategies of plant pathogenesis encoded in the genomes of eighteen Dothideomycetes fungi.</title>
        <authorList>
            <person name="Ohm R.A."/>
            <person name="Feau N."/>
            <person name="Henrissat B."/>
            <person name="Schoch C.L."/>
            <person name="Horwitz B.A."/>
            <person name="Barry K.W."/>
            <person name="Condon B.J."/>
            <person name="Copeland A.C."/>
            <person name="Dhillon B."/>
            <person name="Glaser F."/>
            <person name="Hesse C.N."/>
            <person name="Kosti I."/>
            <person name="LaButti K."/>
            <person name="Lindquist E.A."/>
            <person name="Lucas S."/>
            <person name="Salamov A.A."/>
            <person name="Bradshaw R.E."/>
            <person name="Ciuffetti L."/>
            <person name="Hamelin R.C."/>
            <person name="Kema G.H.J."/>
            <person name="Lawrence C."/>
            <person name="Scott J.A."/>
            <person name="Spatafora J.W."/>
            <person name="Turgeon B.G."/>
            <person name="de Wit P.J.G.M."/>
            <person name="Zhong S."/>
            <person name="Goodwin S.B."/>
            <person name="Grigoriev I.V."/>
        </authorList>
    </citation>
    <scope>NUCLEOTIDE SEQUENCE [LARGE SCALE GENOMIC DNA]</scope>
    <source>
        <strain evidence="1 2">UAMH 10762</strain>
    </source>
</reference>
<dbReference type="KEGG" id="bcom:BAUCODRAFT_150291"/>
<dbReference type="HOGENOM" id="CLU_576154_0_0_1"/>
<dbReference type="RefSeq" id="XP_007679017.1">
    <property type="nucleotide sequence ID" value="XM_007680827.1"/>
</dbReference>
<dbReference type="EMBL" id="KB445559">
    <property type="protein sequence ID" value="EMC94070.1"/>
    <property type="molecule type" value="Genomic_DNA"/>
</dbReference>
<organism evidence="1 2">
    <name type="scientific">Baudoinia panamericana (strain UAMH 10762)</name>
    <name type="common">Angels' share fungus</name>
    <name type="synonym">Baudoinia compniacensis (strain UAMH 10762)</name>
    <dbReference type="NCBI Taxonomy" id="717646"/>
    <lineage>
        <taxon>Eukaryota</taxon>
        <taxon>Fungi</taxon>
        <taxon>Dikarya</taxon>
        <taxon>Ascomycota</taxon>
        <taxon>Pezizomycotina</taxon>
        <taxon>Dothideomycetes</taxon>
        <taxon>Dothideomycetidae</taxon>
        <taxon>Mycosphaerellales</taxon>
        <taxon>Teratosphaeriaceae</taxon>
        <taxon>Baudoinia</taxon>
    </lineage>
</organism>
<protein>
    <submittedName>
        <fullName evidence="1">Uncharacterized protein</fullName>
    </submittedName>
</protein>
<dbReference type="AlphaFoldDB" id="M2N5N7"/>
<dbReference type="eggNOG" id="ENOG502S1QC">
    <property type="taxonomic scope" value="Eukaryota"/>
</dbReference>
<keyword evidence="2" id="KW-1185">Reference proteome</keyword>